<evidence type="ECO:0000259" key="10">
    <source>
        <dbReference type="PROSITE" id="PS50262"/>
    </source>
</evidence>
<feature type="transmembrane region" description="Helical" evidence="9">
    <location>
        <begin position="169"/>
        <end position="194"/>
    </location>
</feature>
<dbReference type="SUPFAM" id="SSF81321">
    <property type="entry name" value="Family A G protein-coupled receptor-like"/>
    <property type="match status" value="1"/>
</dbReference>
<keyword evidence="2 8" id="KW-0812">Transmembrane</keyword>
<comment type="similarity">
    <text evidence="8">Belongs to the G-protein coupled receptor 1 family.</text>
</comment>
<dbReference type="AlphaFoldDB" id="A0A3S5CQD3"/>
<keyword evidence="12" id="KW-1185">Reference proteome</keyword>
<evidence type="ECO:0000313" key="12">
    <source>
        <dbReference type="Proteomes" id="UP000784294"/>
    </source>
</evidence>
<feature type="domain" description="G-protein coupled receptors family 1 profile" evidence="10">
    <location>
        <begin position="67"/>
        <end position="349"/>
    </location>
</feature>
<evidence type="ECO:0000256" key="4">
    <source>
        <dbReference type="ARBA" id="ARBA00023040"/>
    </source>
</evidence>
<feature type="transmembrane region" description="Helical" evidence="9">
    <location>
        <begin position="214"/>
        <end position="235"/>
    </location>
</feature>
<dbReference type="Pfam" id="PF00001">
    <property type="entry name" value="7tm_1"/>
    <property type="match status" value="1"/>
</dbReference>
<evidence type="ECO:0000256" key="8">
    <source>
        <dbReference type="RuleBase" id="RU000688"/>
    </source>
</evidence>
<proteinExistence type="inferred from homology"/>
<comment type="caution">
    <text evidence="11">The sequence shown here is derived from an EMBL/GenBank/DDBJ whole genome shotgun (WGS) entry which is preliminary data.</text>
</comment>
<feature type="transmembrane region" description="Helical" evidence="9">
    <location>
        <begin position="127"/>
        <end position="148"/>
    </location>
</feature>
<evidence type="ECO:0000256" key="3">
    <source>
        <dbReference type="ARBA" id="ARBA00022989"/>
    </source>
</evidence>
<dbReference type="GO" id="GO:0005886">
    <property type="term" value="C:plasma membrane"/>
    <property type="evidence" value="ECO:0007669"/>
    <property type="project" value="TreeGrafter"/>
</dbReference>
<keyword evidence="4 8" id="KW-0297">G-protein coupled receptor</keyword>
<organism evidence="11 12">
    <name type="scientific">Protopolystoma xenopodis</name>
    <dbReference type="NCBI Taxonomy" id="117903"/>
    <lineage>
        <taxon>Eukaryota</taxon>
        <taxon>Metazoa</taxon>
        <taxon>Spiralia</taxon>
        <taxon>Lophotrochozoa</taxon>
        <taxon>Platyhelminthes</taxon>
        <taxon>Monogenea</taxon>
        <taxon>Polyopisthocotylea</taxon>
        <taxon>Polystomatidea</taxon>
        <taxon>Polystomatidae</taxon>
        <taxon>Protopolystoma</taxon>
    </lineage>
</organism>
<sequence>MNSSSNISLMTLELENCTEKHLINSSLYDLTTIDERYGTEYNQKLFPIGYYFSVYLIPIWLVIGLIGNFLAFFIWISPRQRKKYSSAIYLAALALSDLIFICLHFDYYFTFYHAYSSVVQHIATCKLYHFLNTFVQFYSILLVFGFTLERWIAIWFPFERHRLCTSRRALMAVTVLGGFATVPAIAQAVFFNIFEGQCQPHAEMKHFRSWFIPAQEAIFSLIVPLAAMVFNIMVLKEMKRLNTGSKTTGLHSQNGPHGNGEGIDRVKESSSFLAATLMVVILSFYLILCALPPGVAYMLQLSAPFTEDCLTEEAVEENADWQIVKRLVNSKMIIDTLCMSHYACNFFIYFSTSKSFREQTMQMLICSRSRDTKTVTNPSSRRASCSYGKPFGESQGMQSGKQTISVFTENTTASIGKISARDRFIRLFTSRKAATTITNGKEFPLPRERRKKELLFTTKVKDYSKVAAKTQNRRVCNTEKLFQNRAIDSADMSLMFCSEKT</sequence>
<dbReference type="PANTHER" id="PTHR24243">
    <property type="entry name" value="G-PROTEIN COUPLED RECEPTOR"/>
    <property type="match status" value="1"/>
</dbReference>
<keyword evidence="7 8" id="KW-0807">Transducer</keyword>
<dbReference type="InterPro" id="IPR017452">
    <property type="entry name" value="GPCR_Rhodpsn_7TM"/>
</dbReference>
<name>A0A3S5CQD3_9PLAT</name>
<dbReference type="InterPro" id="IPR000276">
    <property type="entry name" value="GPCR_Rhodpsn"/>
</dbReference>
<keyword evidence="6 8" id="KW-0675">Receptor</keyword>
<dbReference type="PROSITE" id="PS50262">
    <property type="entry name" value="G_PROTEIN_RECEP_F1_2"/>
    <property type="match status" value="1"/>
</dbReference>
<evidence type="ECO:0000256" key="9">
    <source>
        <dbReference type="SAM" id="Phobius"/>
    </source>
</evidence>
<dbReference type="PANTHER" id="PTHR24243:SF233">
    <property type="entry name" value="THYROTROPIN-RELEASING HORMONE RECEPTOR"/>
    <property type="match status" value="1"/>
</dbReference>
<evidence type="ECO:0000256" key="1">
    <source>
        <dbReference type="ARBA" id="ARBA00004141"/>
    </source>
</evidence>
<keyword evidence="5 9" id="KW-0472">Membrane</keyword>
<dbReference type="PROSITE" id="PS00237">
    <property type="entry name" value="G_PROTEIN_RECEP_F1_1"/>
    <property type="match status" value="1"/>
</dbReference>
<evidence type="ECO:0000313" key="11">
    <source>
        <dbReference type="EMBL" id="VEL39636.1"/>
    </source>
</evidence>
<reference evidence="11" key="1">
    <citation type="submission" date="2018-11" db="EMBL/GenBank/DDBJ databases">
        <authorList>
            <consortium name="Pathogen Informatics"/>
        </authorList>
    </citation>
    <scope>NUCLEOTIDE SEQUENCE</scope>
</reference>
<accession>A0A3S5CQD3</accession>
<evidence type="ECO:0000256" key="5">
    <source>
        <dbReference type="ARBA" id="ARBA00023136"/>
    </source>
</evidence>
<comment type="subcellular location">
    <subcellularLocation>
        <location evidence="1">Membrane</location>
        <topology evidence="1">Multi-pass membrane protein</topology>
    </subcellularLocation>
</comment>
<dbReference type="GO" id="GO:0004930">
    <property type="term" value="F:G protein-coupled receptor activity"/>
    <property type="evidence" value="ECO:0007669"/>
    <property type="project" value="UniProtKB-KW"/>
</dbReference>
<feature type="transmembrane region" description="Helical" evidence="9">
    <location>
        <begin position="50"/>
        <end position="75"/>
    </location>
</feature>
<feature type="transmembrane region" description="Helical" evidence="9">
    <location>
        <begin position="87"/>
        <end position="107"/>
    </location>
</feature>
<dbReference type="EMBL" id="CAAALY010262012">
    <property type="protein sequence ID" value="VEL39636.1"/>
    <property type="molecule type" value="Genomic_DNA"/>
</dbReference>
<evidence type="ECO:0000256" key="7">
    <source>
        <dbReference type="ARBA" id="ARBA00023224"/>
    </source>
</evidence>
<feature type="transmembrane region" description="Helical" evidence="9">
    <location>
        <begin position="272"/>
        <end position="299"/>
    </location>
</feature>
<protein>
    <recommendedName>
        <fullName evidence="10">G-protein coupled receptors family 1 profile domain-containing protein</fullName>
    </recommendedName>
</protein>
<evidence type="ECO:0000256" key="6">
    <source>
        <dbReference type="ARBA" id="ARBA00023170"/>
    </source>
</evidence>
<keyword evidence="3 9" id="KW-1133">Transmembrane helix</keyword>
<dbReference type="OrthoDB" id="9990906at2759"/>
<dbReference type="Proteomes" id="UP000784294">
    <property type="component" value="Unassembled WGS sequence"/>
</dbReference>
<gene>
    <name evidence="11" type="ORF">PXEA_LOCUS33076</name>
</gene>
<evidence type="ECO:0000256" key="2">
    <source>
        <dbReference type="ARBA" id="ARBA00022692"/>
    </source>
</evidence>
<dbReference type="PRINTS" id="PR00237">
    <property type="entry name" value="GPCRRHODOPSN"/>
</dbReference>
<dbReference type="Gene3D" id="1.20.1070.10">
    <property type="entry name" value="Rhodopsin 7-helix transmembrane proteins"/>
    <property type="match status" value="1"/>
</dbReference>